<comment type="caution">
    <text evidence="1">The sequence shown here is derived from an EMBL/GenBank/DDBJ whole genome shotgun (WGS) entry which is preliminary data.</text>
</comment>
<dbReference type="EMBL" id="JBEVYD010000005">
    <property type="protein sequence ID" value="KAL3232200.1"/>
    <property type="molecule type" value="Genomic_DNA"/>
</dbReference>
<dbReference type="PANTHER" id="PTHR13060:SF0">
    <property type="entry name" value="PROTEIN ECDYSONELESS HOMOLOG"/>
    <property type="match status" value="1"/>
</dbReference>
<name>A0ABR4NU00_9SACH</name>
<sequence length="448" mass="52243">MTEQKNITVKKIVVPEQPVNPEWLWQPKDDLETIDELDLPEKTYLCFGVFWLDIYSTPECDRIELEKVLEDLQLEFDKWNVAYPWSEYNGVTLKLEELDRNKRSPYILGYHCVEDNIEDEEGIVLSILANFSKKASQYVFIKICDTDGDFILSECNNILPREYEYPVANNRFWLHEGRFKTIPLSFYPDRGLVPSECMEFLLKGVYKCNCIQAVQDRIEDKFTSVFPEGYFHDLRSLPLKFVDGKIFNIIEQNPSIVTYLIKQLLIPGIEKDLAFSKLQRESETFSLNVIVPKKILSILIMYVKQFYKDEDENMYSFYYGEVISSLLDRASKDRDIQLVEKTNEANVIADLFSKITIKAVDSKDIQERGDPNASDTFDTLINLIHGEEDLTEDVEDLSSDSNDSITSYFRSENVDIDEDDFFEFFLTEALGIKNNEMPNYRNTSSRNK</sequence>
<dbReference type="Pfam" id="PF07093">
    <property type="entry name" value="SGT1"/>
    <property type="match status" value="1"/>
</dbReference>
<dbReference type="InterPro" id="IPR010770">
    <property type="entry name" value="Ecd"/>
</dbReference>
<protein>
    <submittedName>
        <fullName evidence="1">Uncharacterized protein</fullName>
    </submittedName>
</protein>
<reference evidence="1 2" key="1">
    <citation type="submission" date="2024-05" db="EMBL/GenBank/DDBJ databases">
        <title>Long read based assembly of the Candida bracarensis genome reveals expanded adhesin content.</title>
        <authorList>
            <person name="Marcet-Houben M."/>
            <person name="Ksiezopolska E."/>
            <person name="Gabaldon T."/>
        </authorList>
    </citation>
    <scope>NUCLEOTIDE SEQUENCE [LARGE SCALE GENOMIC DNA]</scope>
    <source>
        <strain evidence="1 2">CBM6</strain>
    </source>
</reference>
<dbReference type="PANTHER" id="PTHR13060">
    <property type="entry name" value="SGT1 PROTEIN HSGT1 SUPPRESSOR OF GCR2"/>
    <property type="match status" value="1"/>
</dbReference>
<evidence type="ECO:0000313" key="1">
    <source>
        <dbReference type="EMBL" id="KAL3232200.1"/>
    </source>
</evidence>
<accession>A0ABR4NU00</accession>
<keyword evidence="2" id="KW-1185">Reference proteome</keyword>
<dbReference type="Proteomes" id="UP001623330">
    <property type="component" value="Unassembled WGS sequence"/>
</dbReference>
<organism evidence="1 2">
    <name type="scientific">Nakaseomyces bracarensis</name>
    <dbReference type="NCBI Taxonomy" id="273131"/>
    <lineage>
        <taxon>Eukaryota</taxon>
        <taxon>Fungi</taxon>
        <taxon>Dikarya</taxon>
        <taxon>Ascomycota</taxon>
        <taxon>Saccharomycotina</taxon>
        <taxon>Saccharomycetes</taxon>
        <taxon>Saccharomycetales</taxon>
        <taxon>Saccharomycetaceae</taxon>
        <taxon>Nakaseomyces</taxon>
    </lineage>
</organism>
<gene>
    <name evidence="1" type="ORF">RNJ44_04116</name>
</gene>
<proteinExistence type="predicted"/>
<evidence type="ECO:0000313" key="2">
    <source>
        <dbReference type="Proteomes" id="UP001623330"/>
    </source>
</evidence>